<dbReference type="PANTHER" id="PTHR43007:SF1">
    <property type="entry name" value="2-PHOSPHO-L-LACTATE TRANSFERASE"/>
    <property type="match status" value="1"/>
</dbReference>
<accession>A0A075I706</accession>
<gene>
    <name evidence="3" type="primary">cofD</name>
</gene>
<evidence type="ECO:0000256" key="2">
    <source>
        <dbReference type="ARBA" id="ARBA00022842"/>
    </source>
</evidence>
<organism evidence="3">
    <name type="scientific">uncultured marine thaumarchaeote SAT1000_18_D03</name>
    <dbReference type="NCBI Taxonomy" id="1456391"/>
    <lineage>
        <taxon>Archaea</taxon>
        <taxon>Nitrososphaerota</taxon>
        <taxon>environmental samples</taxon>
    </lineage>
</organism>
<dbReference type="GO" id="GO:0000287">
    <property type="term" value="F:magnesium ion binding"/>
    <property type="evidence" value="ECO:0007669"/>
    <property type="project" value="InterPro"/>
</dbReference>
<evidence type="ECO:0000256" key="1">
    <source>
        <dbReference type="ARBA" id="ARBA00022679"/>
    </source>
</evidence>
<dbReference type="InterPro" id="IPR038136">
    <property type="entry name" value="CofD-like_dom_sf"/>
</dbReference>
<dbReference type="EMBL" id="KF901240">
    <property type="protein sequence ID" value="AIF23784.1"/>
    <property type="molecule type" value="Genomic_DNA"/>
</dbReference>
<dbReference type="CDD" id="cd07186">
    <property type="entry name" value="CofD_like"/>
    <property type="match status" value="1"/>
</dbReference>
<dbReference type="Gene3D" id="1.10.8.240">
    <property type="entry name" value="CofD-like domain"/>
    <property type="match status" value="1"/>
</dbReference>
<dbReference type="GO" id="GO:0043743">
    <property type="term" value="F:LPPG:FO 2-phospho-L-lactate transferase activity"/>
    <property type="evidence" value="ECO:0007669"/>
    <property type="project" value="UniProtKB-EC"/>
</dbReference>
<evidence type="ECO:0000313" key="3">
    <source>
        <dbReference type="EMBL" id="AIF23784.1"/>
    </source>
</evidence>
<dbReference type="Gene3D" id="3.40.50.10680">
    <property type="entry name" value="CofD-like domains"/>
    <property type="match status" value="1"/>
</dbReference>
<name>A0A075I706_9ARCH</name>
<dbReference type="SUPFAM" id="SSF142338">
    <property type="entry name" value="CofD-like"/>
    <property type="match status" value="1"/>
</dbReference>
<reference evidence="3" key="1">
    <citation type="journal article" date="2014" name="Genome Biol. Evol.">
        <title>Pangenome evidence for extensive interdomain horizontal transfer affecting lineage core and shell genes in uncultured planktonic thaumarchaeota and euryarchaeota.</title>
        <authorList>
            <person name="Deschamps P."/>
            <person name="Zivanovic Y."/>
            <person name="Moreira D."/>
            <person name="Rodriguez-Valera F."/>
            <person name="Lopez-Garcia P."/>
        </authorList>
    </citation>
    <scope>NUCLEOTIDE SEQUENCE</scope>
</reference>
<protein>
    <submittedName>
        <fullName evidence="3">LPPG:FO 2-phospho-L-lactate transferase (CofD)</fullName>
        <ecNumber evidence="3">2.7.8.28</ecNumber>
    </submittedName>
</protein>
<dbReference type="FunFam" id="1.10.8.240:FF:000001">
    <property type="entry name" value="2-phospho-L-lactate transferase"/>
    <property type="match status" value="1"/>
</dbReference>
<dbReference type="PANTHER" id="PTHR43007">
    <property type="entry name" value="2-PHOSPHO-L-LACTATE TRANSFERASE"/>
    <property type="match status" value="1"/>
</dbReference>
<keyword evidence="2" id="KW-0460">Magnesium</keyword>
<dbReference type="EC" id="2.7.8.28" evidence="3"/>
<dbReference type="NCBIfam" id="TIGR01819">
    <property type="entry name" value="F420_cofD"/>
    <property type="match status" value="1"/>
</dbReference>
<dbReference type="InterPro" id="IPR010115">
    <property type="entry name" value="FbiA/CofD"/>
</dbReference>
<dbReference type="Pfam" id="PF01933">
    <property type="entry name" value="CofD"/>
    <property type="match status" value="1"/>
</dbReference>
<proteinExistence type="inferred from homology"/>
<keyword evidence="1 3" id="KW-0808">Transferase</keyword>
<sequence length="306" mass="33837">MITILAGGSGSVKLVRGFASHRSDINVIVNVGDNYWLYGMYICPDIDTITYGLADLLDHDKGWGIKKDTFGFLRQMEIFGEETWFRIGDRDTATHLTRTNMLKNGKSLSHITKWMCEKLSIEVKLIPVTDNAIETRIITKKGEMHLQEFWVKHRGMDPVEGIEYQGADKARPNPDAINAIHDSSLVVIAPGNPLTSIGPMLAIKGIRKELAKKKNKVVAVSPIIGTSAISGPTGKYMEAAGMEVSAVGIAKMYAHVCSNLVIDTKDRMQTKAIEELNINVHDSKIRMPNKQSEDALAASILKHFHP</sequence>
<dbReference type="AlphaFoldDB" id="A0A075I706"/>
<dbReference type="HAMAP" id="MF_01257">
    <property type="entry name" value="CofD"/>
    <property type="match status" value="1"/>
</dbReference>
<dbReference type="InterPro" id="IPR002882">
    <property type="entry name" value="CofD"/>
</dbReference>